<comment type="caution">
    <text evidence="2">The sequence shown here is derived from an EMBL/GenBank/DDBJ whole genome shotgun (WGS) entry which is preliminary data.</text>
</comment>
<accession>A0A269ZCV4</accession>
<evidence type="ECO:0000313" key="2">
    <source>
        <dbReference type="EMBL" id="PAK95623.1"/>
    </source>
</evidence>
<feature type="transmembrane region" description="Helical" evidence="1">
    <location>
        <begin position="20"/>
        <end position="47"/>
    </location>
</feature>
<dbReference type="AlphaFoldDB" id="A0A269ZCV4"/>
<dbReference type="Pfam" id="PF19607">
    <property type="entry name" value="DUF6112"/>
    <property type="match status" value="1"/>
</dbReference>
<dbReference type="RefSeq" id="WP_095375911.1">
    <property type="nucleotide sequence ID" value="NZ_NCWY01000006.1"/>
</dbReference>
<reference evidence="2 3" key="1">
    <citation type="submission" date="2017-04" db="EMBL/GenBank/DDBJ databases">
        <title>Kefir bacterial isolates.</title>
        <authorList>
            <person name="Kim Y."/>
            <person name="Blasche S."/>
            <person name="Patil K.R."/>
        </authorList>
    </citation>
    <scope>NUCLEOTIDE SEQUENCE [LARGE SCALE GENOMIC DNA]</scope>
    <source>
        <strain evidence="2 3">OG2</strain>
    </source>
</reference>
<evidence type="ECO:0000256" key="1">
    <source>
        <dbReference type="SAM" id="Phobius"/>
    </source>
</evidence>
<keyword evidence="1" id="KW-0812">Transmembrane</keyword>
<feature type="transmembrane region" description="Helical" evidence="1">
    <location>
        <begin position="59"/>
        <end position="82"/>
    </location>
</feature>
<organism evidence="2 3">
    <name type="scientific">Brevibacterium casei</name>
    <dbReference type="NCBI Taxonomy" id="33889"/>
    <lineage>
        <taxon>Bacteria</taxon>
        <taxon>Bacillati</taxon>
        <taxon>Actinomycetota</taxon>
        <taxon>Actinomycetes</taxon>
        <taxon>Micrococcales</taxon>
        <taxon>Brevibacteriaceae</taxon>
        <taxon>Brevibacterium</taxon>
    </lineage>
</organism>
<dbReference type="Proteomes" id="UP000216867">
    <property type="component" value="Unassembled WGS sequence"/>
</dbReference>
<dbReference type="EMBL" id="NCWY01000006">
    <property type="protein sequence ID" value="PAK95623.1"/>
    <property type="molecule type" value="Genomic_DNA"/>
</dbReference>
<name>A0A269ZCV4_9MICO</name>
<gene>
    <name evidence="2" type="ORF">B8X04_07660</name>
</gene>
<dbReference type="InterPro" id="IPR046094">
    <property type="entry name" value="DUF6112"/>
</dbReference>
<keyword evidence="1" id="KW-1133">Transmembrane helix</keyword>
<keyword evidence="1" id="KW-0472">Membrane</keyword>
<evidence type="ECO:0008006" key="4">
    <source>
        <dbReference type="Google" id="ProtNLM"/>
    </source>
</evidence>
<proteinExistence type="predicted"/>
<sequence length="88" mass="8873">MNVFPDFDGLGGIGDLRAVIGALLTFVLIVAVLMLIVSAIVWAIAAASGNHVMAGKARTGVLVAVGTAALAGCGVAWLNWLIALGDQI</sequence>
<evidence type="ECO:0000313" key="3">
    <source>
        <dbReference type="Proteomes" id="UP000216867"/>
    </source>
</evidence>
<protein>
    <recommendedName>
        <fullName evidence="4">Integral membrane protein</fullName>
    </recommendedName>
</protein>